<reference evidence="8 9" key="1">
    <citation type="submission" date="2016-07" db="EMBL/GenBank/DDBJ databases">
        <title>Pervasive Adenine N6-methylation of Active Genes in Fungi.</title>
        <authorList>
            <consortium name="DOE Joint Genome Institute"/>
            <person name="Mondo S.J."/>
            <person name="Dannebaum R.O."/>
            <person name="Kuo R.C."/>
            <person name="Labutti K."/>
            <person name="Haridas S."/>
            <person name="Kuo A."/>
            <person name="Salamov A."/>
            <person name="Ahrendt S.R."/>
            <person name="Lipzen A."/>
            <person name="Sullivan W."/>
            <person name="Andreopoulos W.B."/>
            <person name="Clum A."/>
            <person name="Lindquist E."/>
            <person name="Daum C."/>
            <person name="Ramamoorthy G.K."/>
            <person name="Gryganskyi A."/>
            <person name="Culley D."/>
            <person name="Magnuson J.K."/>
            <person name="James T.Y."/>
            <person name="O'Malley M.A."/>
            <person name="Stajich J.E."/>
            <person name="Spatafora J.W."/>
            <person name="Visel A."/>
            <person name="Grigoriev I.V."/>
        </authorList>
    </citation>
    <scope>NUCLEOTIDE SEQUENCE [LARGE SCALE GENOMIC DNA]</scope>
    <source>
        <strain evidence="8 9">NRRL 1336</strain>
    </source>
</reference>
<evidence type="ECO:0000256" key="3">
    <source>
        <dbReference type="ARBA" id="ARBA00022692"/>
    </source>
</evidence>
<organism evidence="8 9">
    <name type="scientific">Absidia repens</name>
    <dbReference type="NCBI Taxonomy" id="90262"/>
    <lineage>
        <taxon>Eukaryota</taxon>
        <taxon>Fungi</taxon>
        <taxon>Fungi incertae sedis</taxon>
        <taxon>Mucoromycota</taxon>
        <taxon>Mucoromycotina</taxon>
        <taxon>Mucoromycetes</taxon>
        <taxon>Mucorales</taxon>
        <taxon>Cunninghamellaceae</taxon>
        <taxon>Absidia</taxon>
    </lineage>
</organism>
<dbReference type="AlphaFoldDB" id="A0A1X2IS60"/>
<evidence type="ECO:0000313" key="9">
    <source>
        <dbReference type="Proteomes" id="UP000193560"/>
    </source>
</evidence>
<accession>A0A1X2IS60</accession>
<dbReference type="Proteomes" id="UP000193560">
    <property type="component" value="Unassembled WGS sequence"/>
</dbReference>
<evidence type="ECO:0000259" key="7">
    <source>
        <dbReference type="Pfam" id="PF02656"/>
    </source>
</evidence>
<dbReference type="GO" id="GO:0005886">
    <property type="term" value="C:plasma membrane"/>
    <property type="evidence" value="ECO:0007669"/>
    <property type="project" value="UniProtKB-SubCell"/>
</dbReference>
<proteinExistence type="predicted"/>
<name>A0A1X2IS60_9FUNG</name>
<evidence type="ECO:0000256" key="5">
    <source>
        <dbReference type="ARBA" id="ARBA00023136"/>
    </source>
</evidence>
<evidence type="ECO:0000256" key="4">
    <source>
        <dbReference type="ARBA" id="ARBA00022989"/>
    </source>
</evidence>
<evidence type="ECO:0000256" key="6">
    <source>
        <dbReference type="SAM" id="Phobius"/>
    </source>
</evidence>
<feature type="transmembrane region" description="Helical" evidence="6">
    <location>
        <begin position="50"/>
        <end position="70"/>
    </location>
</feature>
<dbReference type="Pfam" id="PF02656">
    <property type="entry name" value="DUF202"/>
    <property type="match status" value="1"/>
</dbReference>
<keyword evidence="2" id="KW-1003">Cell membrane</keyword>
<feature type="transmembrane region" description="Helical" evidence="6">
    <location>
        <begin position="90"/>
        <end position="111"/>
    </location>
</feature>
<evidence type="ECO:0000256" key="1">
    <source>
        <dbReference type="ARBA" id="ARBA00004651"/>
    </source>
</evidence>
<dbReference type="InterPro" id="IPR052053">
    <property type="entry name" value="IM_YidH-like"/>
</dbReference>
<keyword evidence="9" id="KW-1185">Reference proteome</keyword>
<dbReference type="PANTHER" id="PTHR34187">
    <property type="entry name" value="FGR18P"/>
    <property type="match status" value="1"/>
</dbReference>
<dbReference type="InterPro" id="IPR003807">
    <property type="entry name" value="DUF202"/>
</dbReference>
<comment type="subcellular location">
    <subcellularLocation>
        <location evidence="1">Cell membrane</location>
        <topology evidence="1">Multi-pass membrane protein</topology>
    </subcellularLocation>
</comment>
<sequence>MPTDEESQRRTASSRTIPKAFSILDVSLVIPNKVSMARDQLAGERNYLTFLRFSCTLIVLGFTMLLKFRLPYEANDNDDDETSSGDPDAITTPLGYCFIAIGFCLFLYGFIRYYLNQNALARQVNYIQAGWFSMTVMATLASFVIGVMILASVQSAMFTPPS</sequence>
<dbReference type="OrthoDB" id="199599at2759"/>
<gene>
    <name evidence="8" type="ORF">BCR42DRAFT_488463</name>
</gene>
<feature type="domain" description="DUF202" evidence="7">
    <location>
        <begin position="38"/>
        <end position="118"/>
    </location>
</feature>
<dbReference type="EMBL" id="MCGE01000005">
    <property type="protein sequence ID" value="ORZ21380.1"/>
    <property type="molecule type" value="Genomic_DNA"/>
</dbReference>
<keyword evidence="4 6" id="KW-1133">Transmembrane helix</keyword>
<keyword evidence="3 6" id="KW-0812">Transmembrane</keyword>
<evidence type="ECO:0000256" key="2">
    <source>
        <dbReference type="ARBA" id="ARBA00022475"/>
    </source>
</evidence>
<keyword evidence="5 6" id="KW-0472">Membrane</keyword>
<comment type="caution">
    <text evidence="8">The sequence shown here is derived from an EMBL/GenBank/DDBJ whole genome shotgun (WGS) entry which is preliminary data.</text>
</comment>
<feature type="transmembrane region" description="Helical" evidence="6">
    <location>
        <begin position="131"/>
        <end position="153"/>
    </location>
</feature>
<protein>
    <recommendedName>
        <fullName evidence="7">DUF202 domain-containing protein</fullName>
    </recommendedName>
</protein>
<dbReference type="PANTHER" id="PTHR34187:SF2">
    <property type="entry name" value="DUF202 DOMAIN-CONTAINING PROTEIN"/>
    <property type="match status" value="1"/>
</dbReference>
<evidence type="ECO:0000313" key="8">
    <source>
        <dbReference type="EMBL" id="ORZ21380.1"/>
    </source>
</evidence>